<evidence type="ECO:0000313" key="2">
    <source>
        <dbReference type="Proteomes" id="UP000006044"/>
    </source>
</evidence>
<dbReference type="EMBL" id="ADLE01000008">
    <property type="protein sequence ID" value="EJZ64729.1"/>
    <property type="molecule type" value="Genomic_DNA"/>
</dbReference>
<accession>K0XAB4</accession>
<reference evidence="1 2" key="1">
    <citation type="submission" date="2012-08" db="EMBL/GenBank/DDBJ databases">
        <title>The Genome Sequence of Barnesiella intestinihominis YIT 11860.</title>
        <authorList>
            <consortium name="The Broad Institute Genome Sequencing Platform"/>
            <person name="Earl A."/>
            <person name="Ward D."/>
            <person name="Feldgarden M."/>
            <person name="Gevers D."/>
            <person name="Morotomi M."/>
            <person name="Walker B."/>
            <person name="Young S.K."/>
            <person name="Zeng Q."/>
            <person name="Gargeya S."/>
            <person name="Fitzgerald M."/>
            <person name="Haas B."/>
            <person name="Abouelleil A."/>
            <person name="Alvarado L."/>
            <person name="Arachchi H.M."/>
            <person name="Berlin A.M."/>
            <person name="Chapman S.B."/>
            <person name="Goldberg J."/>
            <person name="Griggs A."/>
            <person name="Gujja S."/>
            <person name="Hansen M."/>
            <person name="Howarth C."/>
            <person name="Imamovic A."/>
            <person name="Larimer J."/>
            <person name="McCowen C."/>
            <person name="Montmayeur A."/>
            <person name="Murphy C."/>
            <person name="Neiman D."/>
            <person name="Pearson M."/>
            <person name="Priest M."/>
            <person name="Roberts A."/>
            <person name="Saif S."/>
            <person name="Shea T."/>
            <person name="Sisk P."/>
            <person name="Sykes S."/>
            <person name="Wortman J."/>
            <person name="Nusbaum C."/>
            <person name="Birren B."/>
        </authorList>
    </citation>
    <scope>NUCLEOTIDE SEQUENCE [LARGE SCALE GENOMIC DNA]</scope>
    <source>
        <strain evidence="1 2">YIT 11860</strain>
    </source>
</reference>
<dbReference type="HOGENOM" id="CLU_2931932_0_0_10"/>
<sequence length="60" mass="7333">MKRLRAKDKYVFVHKDRNNGVTIVSEINYPENYNPCAYWEELPETEARELERVFNERRTN</sequence>
<dbReference type="GeneID" id="77848502"/>
<gene>
    <name evidence="1" type="ORF">HMPREF9448_01211</name>
</gene>
<proteinExistence type="predicted"/>
<dbReference type="STRING" id="742726.HMPREF9448_01211"/>
<comment type="caution">
    <text evidence="1">The sequence shown here is derived from an EMBL/GenBank/DDBJ whole genome shotgun (WGS) entry which is preliminary data.</text>
</comment>
<protein>
    <submittedName>
        <fullName evidence="1">Uncharacterized protein</fullName>
    </submittedName>
</protein>
<dbReference type="RefSeq" id="WP_008861697.1">
    <property type="nucleotide sequence ID" value="NZ_JH815204.1"/>
</dbReference>
<evidence type="ECO:0000313" key="1">
    <source>
        <dbReference type="EMBL" id="EJZ64729.1"/>
    </source>
</evidence>
<keyword evidence="2" id="KW-1185">Reference proteome</keyword>
<name>K0XAB4_9BACT</name>
<dbReference type="Proteomes" id="UP000006044">
    <property type="component" value="Unassembled WGS sequence"/>
</dbReference>
<organism evidence="1 2">
    <name type="scientific">Barnesiella intestinihominis YIT 11860</name>
    <dbReference type="NCBI Taxonomy" id="742726"/>
    <lineage>
        <taxon>Bacteria</taxon>
        <taxon>Pseudomonadati</taxon>
        <taxon>Bacteroidota</taxon>
        <taxon>Bacteroidia</taxon>
        <taxon>Bacteroidales</taxon>
        <taxon>Barnesiellaceae</taxon>
        <taxon>Barnesiella</taxon>
    </lineage>
</organism>
<dbReference type="AlphaFoldDB" id="K0XAB4"/>